<dbReference type="SUPFAM" id="SSF63748">
    <property type="entry name" value="Tudor/PWWP/MBT"/>
    <property type="match status" value="1"/>
</dbReference>
<evidence type="ECO:0000313" key="6">
    <source>
        <dbReference type="Proteomes" id="UP000789595"/>
    </source>
</evidence>
<dbReference type="OrthoDB" id="19174at2759"/>
<feature type="domain" description="Tudor" evidence="4">
    <location>
        <begin position="75"/>
        <end position="132"/>
    </location>
</feature>
<dbReference type="PROSITE" id="PS50297">
    <property type="entry name" value="ANK_REP_REGION"/>
    <property type="match status" value="3"/>
</dbReference>
<dbReference type="Gene3D" id="2.30.30.140">
    <property type="match status" value="1"/>
</dbReference>
<dbReference type="PRINTS" id="PR01415">
    <property type="entry name" value="ANKYRIN"/>
</dbReference>
<evidence type="ECO:0000256" key="2">
    <source>
        <dbReference type="ARBA" id="ARBA00023043"/>
    </source>
</evidence>
<feature type="repeat" description="ANK" evidence="3">
    <location>
        <begin position="338"/>
        <end position="370"/>
    </location>
</feature>
<evidence type="ECO:0000259" key="4">
    <source>
        <dbReference type="SMART" id="SM00333"/>
    </source>
</evidence>
<dbReference type="Proteomes" id="UP000789595">
    <property type="component" value="Unassembled WGS sequence"/>
</dbReference>
<dbReference type="Pfam" id="PF12796">
    <property type="entry name" value="Ank_2"/>
    <property type="match status" value="2"/>
</dbReference>
<dbReference type="InterPro" id="IPR036770">
    <property type="entry name" value="Ankyrin_rpt-contain_sf"/>
</dbReference>
<protein>
    <recommendedName>
        <fullName evidence="4">Tudor domain-containing protein</fullName>
    </recommendedName>
</protein>
<feature type="non-terminal residue" evidence="5">
    <location>
        <position position="1"/>
    </location>
</feature>
<organism evidence="5 6">
    <name type="scientific">Pelagomonas calceolata</name>
    <dbReference type="NCBI Taxonomy" id="35677"/>
    <lineage>
        <taxon>Eukaryota</taxon>
        <taxon>Sar</taxon>
        <taxon>Stramenopiles</taxon>
        <taxon>Ochrophyta</taxon>
        <taxon>Pelagophyceae</taxon>
        <taxon>Pelagomonadales</taxon>
        <taxon>Pelagomonadaceae</taxon>
        <taxon>Pelagomonas</taxon>
    </lineage>
</organism>
<accession>A0A8J2SET3</accession>
<dbReference type="SUPFAM" id="SSF48403">
    <property type="entry name" value="Ankyrin repeat"/>
    <property type="match status" value="1"/>
</dbReference>
<dbReference type="EMBL" id="CAKKNE010000001">
    <property type="protein sequence ID" value="CAH0364277.1"/>
    <property type="molecule type" value="Genomic_DNA"/>
</dbReference>
<name>A0A8J2SET3_9STRA</name>
<evidence type="ECO:0000313" key="5">
    <source>
        <dbReference type="EMBL" id="CAH0364277.1"/>
    </source>
</evidence>
<proteinExistence type="predicted"/>
<feature type="repeat" description="ANK" evidence="3">
    <location>
        <begin position="195"/>
        <end position="227"/>
    </location>
</feature>
<keyword evidence="6" id="KW-1185">Reference proteome</keyword>
<dbReference type="PANTHER" id="PTHR24171">
    <property type="entry name" value="ANKYRIN REPEAT DOMAIN-CONTAINING PROTEIN 39-RELATED"/>
    <property type="match status" value="1"/>
</dbReference>
<feature type="non-terminal residue" evidence="5">
    <location>
        <position position="379"/>
    </location>
</feature>
<evidence type="ECO:0000256" key="3">
    <source>
        <dbReference type="PROSITE-ProRule" id="PRU00023"/>
    </source>
</evidence>
<keyword evidence="1" id="KW-0677">Repeat</keyword>
<sequence>KFPTESCPASCTSNQTTARAARVARAASLHTHSTTDRQTPTTMVAFFQQVGGADDRMFFAPVRSASRADKEKLAKTPSVGVKVMAPWTNGQLYPGKVSRVTGAGVVTVLFDDGDVREGVAWTACTARATGAASLHEAIRRKDLRAVKACIESGRDVNVKGPDGNYPLASAAHDGLTEIVDALLVAGAEVNKQAATGATALHYAAFRGHAACVRRLVDAGADVHLTAWNAPPLTPLESAISHKRTAVVRILAPLTKELHAEAKKRNAAADPKDIDLFEAVRIGDVAALQREGVDVINARNGEQETLLHKSCLYDHLANQAKVVEVLLAAGIDKDATRDGGWTALHLCAEHDQRACAKLLLAAGADASVRGSNGMTALRIA</sequence>
<dbReference type="Gene3D" id="1.25.40.20">
    <property type="entry name" value="Ankyrin repeat-containing domain"/>
    <property type="match status" value="3"/>
</dbReference>
<reference evidence="5" key="1">
    <citation type="submission" date="2021-11" db="EMBL/GenBank/DDBJ databases">
        <authorList>
            <consortium name="Genoscope - CEA"/>
            <person name="William W."/>
        </authorList>
    </citation>
    <scope>NUCLEOTIDE SEQUENCE</scope>
</reference>
<dbReference type="PROSITE" id="PS50088">
    <property type="entry name" value="ANK_REPEAT"/>
    <property type="match status" value="4"/>
</dbReference>
<gene>
    <name evidence="5" type="ORF">PECAL_1P06320</name>
</gene>
<keyword evidence="2 3" id="KW-0040">ANK repeat</keyword>
<dbReference type="InterPro" id="IPR002999">
    <property type="entry name" value="Tudor"/>
</dbReference>
<dbReference type="SMART" id="SM00333">
    <property type="entry name" value="TUDOR"/>
    <property type="match status" value="1"/>
</dbReference>
<dbReference type="SMART" id="SM00248">
    <property type="entry name" value="ANK"/>
    <property type="match status" value="5"/>
</dbReference>
<evidence type="ECO:0000256" key="1">
    <source>
        <dbReference type="ARBA" id="ARBA00022737"/>
    </source>
</evidence>
<comment type="caution">
    <text evidence="5">The sequence shown here is derived from an EMBL/GenBank/DDBJ whole genome shotgun (WGS) entry which is preliminary data.</text>
</comment>
<feature type="repeat" description="ANK" evidence="3">
    <location>
        <begin position="129"/>
        <end position="161"/>
    </location>
</feature>
<feature type="repeat" description="ANK" evidence="3">
    <location>
        <begin position="162"/>
        <end position="194"/>
    </location>
</feature>
<dbReference type="InterPro" id="IPR002110">
    <property type="entry name" value="Ankyrin_rpt"/>
</dbReference>
<dbReference type="AlphaFoldDB" id="A0A8J2SET3"/>